<dbReference type="PANTHER" id="PTHR33993">
    <property type="entry name" value="GLYOXALASE-RELATED"/>
    <property type="match status" value="1"/>
</dbReference>
<gene>
    <name evidence="2" type="ORF">GS399_04605</name>
</gene>
<protein>
    <submittedName>
        <fullName evidence="2">VOC family protein</fullName>
    </submittedName>
</protein>
<reference evidence="2 3" key="1">
    <citation type="submission" date="2019-11" db="EMBL/GenBank/DDBJ databases">
        <title>Pedobacter sp. HMF7647 Genome sequencing and assembly.</title>
        <authorList>
            <person name="Kang H."/>
            <person name="Kim H."/>
            <person name="Joh K."/>
        </authorList>
    </citation>
    <scope>NUCLEOTIDE SEQUENCE [LARGE SCALE GENOMIC DNA]</scope>
    <source>
        <strain evidence="2 3">HMF7647</strain>
    </source>
</reference>
<comment type="caution">
    <text evidence="2">The sequence shown here is derived from an EMBL/GenBank/DDBJ whole genome shotgun (WGS) entry which is preliminary data.</text>
</comment>
<dbReference type="InterPro" id="IPR052164">
    <property type="entry name" value="Anthracycline_SecMetBiosynth"/>
</dbReference>
<dbReference type="RefSeq" id="WP_160843423.1">
    <property type="nucleotide sequence ID" value="NZ_WVHT01000002.1"/>
</dbReference>
<dbReference type="Pfam" id="PF00903">
    <property type="entry name" value="Glyoxalase"/>
    <property type="match status" value="1"/>
</dbReference>
<evidence type="ECO:0000259" key="1">
    <source>
        <dbReference type="PROSITE" id="PS51819"/>
    </source>
</evidence>
<dbReference type="InterPro" id="IPR029068">
    <property type="entry name" value="Glyas_Bleomycin-R_OHBP_Dase"/>
</dbReference>
<dbReference type="PROSITE" id="PS51819">
    <property type="entry name" value="VOC"/>
    <property type="match status" value="1"/>
</dbReference>
<dbReference type="InterPro" id="IPR037523">
    <property type="entry name" value="VOC_core"/>
</dbReference>
<accession>A0A7K1Y6P3</accession>
<dbReference type="InterPro" id="IPR004360">
    <property type="entry name" value="Glyas_Fos-R_dOase_dom"/>
</dbReference>
<evidence type="ECO:0000313" key="3">
    <source>
        <dbReference type="Proteomes" id="UP000466586"/>
    </source>
</evidence>
<dbReference type="SUPFAM" id="SSF54593">
    <property type="entry name" value="Glyoxalase/Bleomycin resistance protein/Dihydroxybiphenyl dioxygenase"/>
    <property type="match status" value="1"/>
</dbReference>
<keyword evidence="3" id="KW-1185">Reference proteome</keyword>
<dbReference type="Proteomes" id="UP000466586">
    <property type="component" value="Unassembled WGS sequence"/>
</dbReference>
<organism evidence="2 3">
    <name type="scientific">Hufsiella arboris</name>
    <dbReference type="NCBI Taxonomy" id="2695275"/>
    <lineage>
        <taxon>Bacteria</taxon>
        <taxon>Pseudomonadati</taxon>
        <taxon>Bacteroidota</taxon>
        <taxon>Sphingobacteriia</taxon>
        <taxon>Sphingobacteriales</taxon>
        <taxon>Sphingobacteriaceae</taxon>
        <taxon>Hufsiella</taxon>
    </lineage>
</organism>
<dbReference type="Gene3D" id="3.10.180.10">
    <property type="entry name" value="2,3-Dihydroxybiphenyl 1,2-Dioxygenase, domain 1"/>
    <property type="match status" value="1"/>
</dbReference>
<dbReference type="EMBL" id="WVHT01000002">
    <property type="protein sequence ID" value="MXV50242.1"/>
    <property type="molecule type" value="Genomic_DNA"/>
</dbReference>
<evidence type="ECO:0000313" key="2">
    <source>
        <dbReference type="EMBL" id="MXV50242.1"/>
    </source>
</evidence>
<proteinExistence type="predicted"/>
<dbReference type="AlphaFoldDB" id="A0A7K1Y6P3"/>
<sequence length="127" mass="14209">MKFGKFKWVDLTVENAEEVKEFYCQVIGWKSNEMDMGGYADYLISNERSAEPVTGICHKKGTNEKLPSQWLNYVTVEDLQTALKKCTDLGEKQLTEIKGCGPGMAFSVIQDPGGAYLALMEEKESQA</sequence>
<dbReference type="PANTHER" id="PTHR33993:SF14">
    <property type="entry name" value="GB|AAF24581.1"/>
    <property type="match status" value="1"/>
</dbReference>
<feature type="domain" description="VOC" evidence="1">
    <location>
        <begin position="5"/>
        <end position="122"/>
    </location>
</feature>
<name>A0A7K1Y6P3_9SPHI</name>